<dbReference type="PROSITE" id="PS50005">
    <property type="entry name" value="TPR"/>
    <property type="match status" value="1"/>
</dbReference>
<evidence type="ECO:0000256" key="1">
    <source>
        <dbReference type="ARBA" id="ARBA00004496"/>
    </source>
</evidence>
<evidence type="ECO:0000256" key="2">
    <source>
        <dbReference type="ARBA" id="ARBA00022490"/>
    </source>
</evidence>
<keyword evidence="2" id="KW-0963">Cytoplasm</keyword>
<comment type="subcellular location">
    <subcellularLocation>
        <location evidence="1">Cytoplasm</location>
    </subcellularLocation>
</comment>
<sequence length="885" mass="98533">MKESSPTYLKVLSAAWTAFFCLFIPAGATMAGYPVVKAIHVKDNPFSVTVQMTGKAPVKVIRVGAREVLVAIKNASLTKGLIIGGKDSPNLESAHVETLEGNVIALMVTGKHANEKNIKSSFNAANNQLTVVLNKAVTLGPPVPKSVPAPQPAAIQNPTVPPPDGSKSEKQAIIPAIESREKPCFDDDPNALAVQKPAPHPQTKPAPKPQPTDSVLKKDTSLNKVNEKIKAPPIYTPPKRQASRFKGDISDMYRGEDPLQDCEANAVKNAMLLVKKQLYKEAGAILEQYLFEENPFCLEQVYYLRAYVSFMGVENDNPAGLLAAESMFQNAIAAYPKSSYLPFAYAAMGLIHTRLHNSATAQGYFNIISKDFPDYSGMPEVEYHLAEIYNDRGYINKALNLYKKVFESKLSNGYISDAGLGYGKALFENLRYYDALSVLNYVIKNDAKKIYESADLLKYTADANFELGLSKGARENYIRLLNLFPDIEEPDMALSKAGDAYGMENQEEKAIKLYELVREKYPESPGYINASIGIARYLKTDAEKIEIYEMIKTRFPENTYARIAMMRLAEIYQKNGEYDKCIQEIENLLSTHPRGLRYEAVKLMQKAYEALFKEQLKADEYTSILMRYEREQVRLKKMGGKRIPFYVGNAYLQAGLYEEAFNQLITAYKLYKRAERPALLLFGLGKAMDESGRDDDALKLLNAFVKRFPKDKNRVEGLTRIGQIHLEKGRLSKANHAFVSAYKAGKNALDKGRILMLHAGVYQKKSDLKAVSELQARAVKAFAASPGENYEILAGAYKTLGSTYLEMKSYAQAANAFAKAFDFSQGDRAKSNIGFLLGDAYQKGNVLDKAKKTFEQVAQSYDSVWARLAQQRLSTMGLAEKIISS</sequence>
<dbReference type="InterPro" id="IPR051476">
    <property type="entry name" value="Bac_ResReg_Asp_Phosphatase"/>
</dbReference>
<keyword evidence="3" id="KW-0677">Repeat</keyword>
<dbReference type="GO" id="GO:0005737">
    <property type="term" value="C:cytoplasm"/>
    <property type="evidence" value="ECO:0007669"/>
    <property type="project" value="UniProtKB-SubCell"/>
</dbReference>
<dbReference type="InterPro" id="IPR011990">
    <property type="entry name" value="TPR-like_helical_dom_sf"/>
</dbReference>
<feature type="region of interest" description="Disordered" evidence="7">
    <location>
        <begin position="143"/>
        <end position="223"/>
    </location>
</feature>
<proteinExistence type="inferred from homology"/>
<organism evidence="8 9">
    <name type="scientific">Desulfobacter postgatei</name>
    <dbReference type="NCBI Taxonomy" id="2293"/>
    <lineage>
        <taxon>Bacteria</taxon>
        <taxon>Pseudomonadati</taxon>
        <taxon>Thermodesulfobacteriota</taxon>
        <taxon>Desulfobacteria</taxon>
        <taxon>Desulfobacterales</taxon>
        <taxon>Desulfobacteraceae</taxon>
        <taxon>Desulfobacter</taxon>
    </lineage>
</organism>
<evidence type="ECO:0000313" key="9">
    <source>
        <dbReference type="Proteomes" id="UP000231203"/>
    </source>
</evidence>
<dbReference type="AlphaFoldDB" id="A0A2G6MRC4"/>
<dbReference type="SMART" id="SM00028">
    <property type="entry name" value="TPR"/>
    <property type="match status" value="7"/>
</dbReference>
<keyword evidence="4 6" id="KW-0802">TPR repeat</keyword>
<dbReference type="PANTHER" id="PTHR46630:SF1">
    <property type="entry name" value="TETRATRICOPEPTIDE REPEAT PROTEIN 29"/>
    <property type="match status" value="1"/>
</dbReference>
<evidence type="ECO:0000256" key="4">
    <source>
        <dbReference type="ARBA" id="ARBA00022803"/>
    </source>
</evidence>
<feature type="compositionally biased region" description="Pro residues" evidence="7">
    <location>
        <begin position="198"/>
        <end position="210"/>
    </location>
</feature>
<dbReference type="Pfam" id="PF13174">
    <property type="entry name" value="TPR_6"/>
    <property type="match status" value="4"/>
</dbReference>
<gene>
    <name evidence="8" type="ORF">CSA25_04055</name>
</gene>
<dbReference type="Gene3D" id="1.25.40.10">
    <property type="entry name" value="Tetratricopeptide repeat domain"/>
    <property type="match status" value="4"/>
</dbReference>
<dbReference type="SUPFAM" id="SSF48452">
    <property type="entry name" value="TPR-like"/>
    <property type="match status" value="3"/>
</dbReference>
<evidence type="ECO:0000256" key="3">
    <source>
        <dbReference type="ARBA" id="ARBA00022737"/>
    </source>
</evidence>
<comment type="caution">
    <text evidence="8">The sequence shown here is derived from an EMBL/GenBank/DDBJ whole genome shotgun (WGS) entry which is preliminary data.</text>
</comment>
<evidence type="ECO:0000256" key="7">
    <source>
        <dbReference type="SAM" id="MobiDB-lite"/>
    </source>
</evidence>
<accession>A0A2G6MRC4</accession>
<evidence type="ECO:0000313" key="8">
    <source>
        <dbReference type="EMBL" id="PIE62643.1"/>
    </source>
</evidence>
<dbReference type="PANTHER" id="PTHR46630">
    <property type="entry name" value="TETRATRICOPEPTIDE REPEAT PROTEIN 29"/>
    <property type="match status" value="1"/>
</dbReference>
<dbReference type="InterPro" id="IPR019734">
    <property type="entry name" value="TPR_rpt"/>
</dbReference>
<name>A0A2G6MRC4_9BACT</name>
<reference evidence="8 9" key="1">
    <citation type="submission" date="2017-10" db="EMBL/GenBank/DDBJ databases">
        <title>Novel microbial diversity and functional potential in the marine mammal oral microbiome.</title>
        <authorList>
            <person name="Dudek N.K."/>
            <person name="Sun C.L."/>
            <person name="Burstein D."/>
            <person name="Kantor R.S."/>
            <person name="Aliaga Goltsman D.S."/>
            <person name="Bik E.M."/>
            <person name="Thomas B.C."/>
            <person name="Banfield J.F."/>
            <person name="Relman D.A."/>
        </authorList>
    </citation>
    <scope>NUCLEOTIDE SEQUENCE [LARGE SCALE GENOMIC DNA]</scope>
    <source>
        <strain evidence="8">DOLJORAL78_47_202</strain>
    </source>
</reference>
<evidence type="ECO:0000256" key="5">
    <source>
        <dbReference type="ARBA" id="ARBA00038253"/>
    </source>
</evidence>
<evidence type="ECO:0000256" key="6">
    <source>
        <dbReference type="PROSITE-ProRule" id="PRU00339"/>
    </source>
</evidence>
<protein>
    <submittedName>
        <fullName evidence="8">Uncharacterized protein</fullName>
    </submittedName>
</protein>
<feature type="repeat" description="TPR" evidence="6">
    <location>
        <begin position="794"/>
        <end position="827"/>
    </location>
</feature>
<comment type="similarity">
    <text evidence="5">Belongs to the Rap family.</text>
</comment>
<dbReference type="EMBL" id="PDTI01000035">
    <property type="protein sequence ID" value="PIE62643.1"/>
    <property type="molecule type" value="Genomic_DNA"/>
</dbReference>
<dbReference type="Proteomes" id="UP000231203">
    <property type="component" value="Unassembled WGS sequence"/>
</dbReference>